<accession>A0AAE0WEP2</accession>
<keyword evidence="2" id="KW-1185">Reference proteome</keyword>
<comment type="caution">
    <text evidence="1">The sequence shown here is derived from an EMBL/GenBank/DDBJ whole genome shotgun (WGS) entry which is preliminary data.</text>
</comment>
<protein>
    <submittedName>
        <fullName evidence="1">Uncharacterized protein</fullName>
    </submittedName>
</protein>
<dbReference type="AlphaFoldDB" id="A0AAE0WEP2"/>
<dbReference type="EMBL" id="JAEAOA010001453">
    <property type="protein sequence ID" value="KAK3612538.1"/>
    <property type="molecule type" value="Genomic_DNA"/>
</dbReference>
<evidence type="ECO:0000313" key="1">
    <source>
        <dbReference type="EMBL" id="KAK3612538.1"/>
    </source>
</evidence>
<reference evidence="1" key="1">
    <citation type="journal article" date="2021" name="Genome Biol. Evol.">
        <title>A High-Quality Reference Genome for a Parasitic Bivalve with Doubly Uniparental Inheritance (Bivalvia: Unionida).</title>
        <authorList>
            <person name="Smith C.H."/>
        </authorList>
    </citation>
    <scope>NUCLEOTIDE SEQUENCE</scope>
    <source>
        <strain evidence="1">CHS0354</strain>
    </source>
</reference>
<sequence>SDTIRIGINIGTPAVVKRREGQLVTGPCWHVQLKTVNYLMQEMTMTIAIIVVCAWTFA</sequence>
<proteinExistence type="predicted"/>
<reference evidence="1" key="3">
    <citation type="submission" date="2023-05" db="EMBL/GenBank/DDBJ databases">
        <authorList>
            <person name="Smith C.H."/>
        </authorList>
    </citation>
    <scope>NUCLEOTIDE SEQUENCE</scope>
    <source>
        <strain evidence="1">CHS0354</strain>
        <tissue evidence="1">Mantle</tissue>
    </source>
</reference>
<gene>
    <name evidence="1" type="ORF">CHS0354_024517</name>
</gene>
<dbReference type="Proteomes" id="UP001195483">
    <property type="component" value="Unassembled WGS sequence"/>
</dbReference>
<organism evidence="1 2">
    <name type="scientific">Potamilus streckersoni</name>
    <dbReference type="NCBI Taxonomy" id="2493646"/>
    <lineage>
        <taxon>Eukaryota</taxon>
        <taxon>Metazoa</taxon>
        <taxon>Spiralia</taxon>
        <taxon>Lophotrochozoa</taxon>
        <taxon>Mollusca</taxon>
        <taxon>Bivalvia</taxon>
        <taxon>Autobranchia</taxon>
        <taxon>Heteroconchia</taxon>
        <taxon>Palaeoheterodonta</taxon>
        <taxon>Unionida</taxon>
        <taxon>Unionoidea</taxon>
        <taxon>Unionidae</taxon>
        <taxon>Ambleminae</taxon>
        <taxon>Lampsilini</taxon>
        <taxon>Potamilus</taxon>
    </lineage>
</organism>
<reference evidence="1" key="2">
    <citation type="journal article" date="2021" name="Genome Biol. Evol.">
        <title>Developing a high-quality reference genome for a parasitic bivalve with doubly uniparental inheritance (Bivalvia: Unionida).</title>
        <authorList>
            <person name="Smith C.H."/>
        </authorList>
    </citation>
    <scope>NUCLEOTIDE SEQUENCE</scope>
    <source>
        <strain evidence="1">CHS0354</strain>
        <tissue evidence="1">Mantle</tissue>
    </source>
</reference>
<name>A0AAE0WEP2_9BIVA</name>
<evidence type="ECO:0000313" key="2">
    <source>
        <dbReference type="Proteomes" id="UP001195483"/>
    </source>
</evidence>
<feature type="non-terminal residue" evidence="1">
    <location>
        <position position="1"/>
    </location>
</feature>